<dbReference type="SUPFAM" id="SSF48452">
    <property type="entry name" value="TPR-like"/>
    <property type="match status" value="1"/>
</dbReference>
<dbReference type="AlphaFoldDB" id="A0A1U7LPG8"/>
<feature type="repeat" description="PPR" evidence="1">
    <location>
        <begin position="360"/>
        <end position="394"/>
    </location>
</feature>
<sequence length="409" mass="46534">MFSLVVAALRPRILCSSIAFRQFASFRSTDRPQDEKRPSMVQRCLDRTDEPLFLDIANRVENNLPLQPLYSELCQLQERDPKDALTYEIMLMMNYQDSDFALELFEKAKHADAVSTRLTNHVITILARKNRFDEAMKFLGQATRKISPKSMEFLYKSAPSDPDILSELRKFAVKHHSNGASDSFYIAALAKADLDAARKFAMERSNPPTRVWNALFEAAGKTKDIDIVYSIRQDYPKDLPIRGATQVSLFMAVAKILPDQLFALAKGEKVSNLSENAAILFKEFEVFLQDTPLSPFQFPLVGYLYIPDWQQAIKVIEYAESTKGDVSKLYKYYFQALEQHNKLDKASEYLAKIDSLGLASSADYSRLFRAYLRNEQVEQGKLVIEEMKTKGMSISYDLVGSLLNSGVET</sequence>
<dbReference type="Gene3D" id="1.25.40.10">
    <property type="entry name" value="Tetratricopeptide repeat domain"/>
    <property type="match status" value="1"/>
</dbReference>
<dbReference type="PROSITE" id="PS51375">
    <property type="entry name" value="PPR"/>
    <property type="match status" value="1"/>
</dbReference>
<name>A0A1U7LPG8_NEOID</name>
<dbReference type="EMBL" id="LXFE01000737">
    <property type="protein sequence ID" value="OLL24544.1"/>
    <property type="molecule type" value="Genomic_DNA"/>
</dbReference>
<reference evidence="2 3" key="1">
    <citation type="submission" date="2016-04" db="EMBL/GenBank/DDBJ databases">
        <title>Evolutionary innovation and constraint leading to complex multicellularity in the Ascomycota.</title>
        <authorList>
            <person name="Cisse O."/>
            <person name="Nguyen A."/>
            <person name="Hewitt D.A."/>
            <person name="Jedd G."/>
            <person name="Stajich J.E."/>
        </authorList>
    </citation>
    <scope>NUCLEOTIDE SEQUENCE [LARGE SCALE GENOMIC DNA]</scope>
    <source>
        <strain evidence="2 3">DAH-3</strain>
    </source>
</reference>
<evidence type="ECO:0000256" key="1">
    <source>
        <dbReference type="PROSITE-ProRule" id="PRU00708"/>
    </source>
</evidence>
<dbReference type="InterPro" id="IPR011990">
    <property type="entry name" value="TPR-like_helical_dom_sf"/>
</dbReference>
<dbReference type="Pfam" id="PF01535">
    <property type="entry name" value="PPR"/>
    <property type="match status" value="1"/>
</dbReference>
<organism evidence="2 3">
    <name type="scientific">Neolecta irregularis (strain DAH-3)</name>
    <dbReference type="NCBI Taxonomy" id="1198029"/>
    <lineage>
        <taxon>Eukaryota</taxon>
        <taxon>Fungi</taxon>
        <taxon>Dikarya</taxon>
        <taxon>Ascomycota</taxon>
        <taxon>Taphrinomycotina</taxon>
        <taxon>Neolectales</taxon>
        <taxon>Neolectaceae</taxon>
        <taxon>Neolecta</taxon>
    </lineage>
</organism>
<dbReference type="OrthoDB" id="185373at2759"/>
<gene>
    <name evidence="2" type="ORF">NEOLI_001807</name>
</gene>
<accession>A0A1U7LPG8</accession>
<evidence type="ECO:0000313" key="2">
    <source>
        <dbReference type="EMBL" id="OLL24544.1"/>
    </source>
</evidence>
<comment type="caution">
    <text evidence="2">The sequence shown here is derived from an EMBL/GenBank/DDBJ whole genome shotgun (WGS) entry which is preliminary data.</text>
</comment>
<keyword evidence="3" id="KW-1185">Reference proteome</keyword>
<dbReference type="InterPro" id="IPR002885">
    <property type="entry name" value="PPR_rpt"/>
</dbReference>
<dbReference type="Proteomes" id="UP000186594">
    <property type="component" value="Unassembled WGS sequence"/>
</dbReference>
<protein>
    <submittedName>
        <fullName evidence="2">Uncharacterized protein</fullName>
    </submittedName>
</protein>
<dbReference type="GO" id="GO:0005739">
    <property type="term" value="C:mitochondrion"/>
    <property type="evidence" value="ECO:0007669"/>
    <property type="project" value="UniProtKB-ARBA"/>
</dbReference>
<proteinExistence type="predicted"/>
<evidence type="ECO:0000313" key="3">
    <source>
        <dbReference type="Proteomes" id="UP000186594"/>
    </source>
</evidence>